<dbReference type="Gene3D" id="3.30.70.150">
    <property type="entry name" value="RuBisCO large subunit, N-terminal domain"/>
    <property type="match status" value="1"/>
</dbReference>
<dbReference type="SFLD" id="SFLDG00301">
    <property type="entry name" value="RuBisCO-like_proteins"/>
    <property type="match status" value="1"/>
</dbReference>
<dbReference type="Pfam" id="PF00016">
    <property type="entry name" value="RuBisCO_large"/>
    <property type="match status" value="1"/>
</dbReference>
<evidence type="ECO:0000313" key="8">
    <source>
        <dbReference type="Proteomes" id="UP001597362"/>
    </source>
</evidence>
<dbReference type="PANTHER" id="PTHR42704:SF17">
    <property type="entry name" value="RIBULOSE BISPHOSPHATE CARBOXYLASE LARGE CHAIN"/>
    <property type="match status" value="1"/>
</dbReference>
<dbReference type="SFLD" id="SFLDS00014">
    <property type="entry name" value="RuBisCO"/>
    <property type="match status" value="1"/>
</dbReference>
<dbReference type="Gene3D" id="3.20.20.110">
    <property type="entry name" value="Ribulose bisphosphate carboxylase, large subunit, C-terminal domain"/>
    <property type="match status" value="1"/>
</dbReference>
<evidence type="ECO:0000259" key="6">
    <source>
        <dbReference type="Pfam" id="PF02788"/>
    </source>
</evidence>
<dbReference type="InterPro" id="IPR017443">
    <property type="entry name" value="RuBisCO_lsu_fd_N"/>
</dbReference>
<protein>
    <submittedName>
        <fullName evidence="7">Ribulose-bisphosphate carboxylase large subunit family protein</fullName>
    </submittedName>
</protein>
<organism evidence="7 8">
    <name type="scientific">Paenibacillus yanchengensis</name>
    <dbReference type="NCBI Taxonomy" id="2035833"/>
    <lineage>
        <taxon>Bacteria</taxon>
        <taxon>Bacillati</taxon>
        <taxon>Bacillota</taxon>
        <taxon>Bacilli</taxon>
        <taxon>Bacillales</taxon>
        <taxon>Paenibacillaceae</taxon>
        <taxon>Paenibacillus</taxon>
    </lineage>
</organism>
<proteinExistence type="inferred from homology"/>
<dbReference type="InterPro" id="IPR036422">
    <property type="entry name" value="RuBisCO_lsu_N_sf"/>
</dbReference>
<dbReference type="CDD" id="cd08207">
    <property type="entry name" value="RLP_NonPhot"/>
    <property type="match status" value="1"/>
</dbReference>
<evidence type="ECO:0000256" key="3">
    <source>
        <dbReference type="ARBA" id="ARBA00022842"/>
    </source>
</evidence>
<dbReference type="InterPro" id="IPR020878">
    <property type="entry name" value="RuBisCo_large_chain_AS"/>
</dbReference>
<dbReference type="InterPro" id="IPR033966">
    <property type="entry name" value="RuBisCO"/>
</dbReference>
<sequence>MNDQRVIATYLVETAFSLEEAALVIAGEQSTGTFTKVPGETDRLKEEHGARVEGIELLEERYQPGLPGATVPANHDGKYRAGKITISFPLHNFGPSIPNLMSAVAGNLYELQQLSGLRLLDLELPEAFAKRYQGPKFGIDGTRKLLNVYDRPILGTIVKPSIGLTTAELGQMVERLALAGLDFIKDDELNANPTYAPLEEKVRVVMEAIERAADKTGKKLMYAFNITGDWDELRKHHDIVKNAGGNCVMVSVLSVGLPGMAYLNDYSELPIHAHRNQWGMLTRSPHLGIEFTAYQKLCRLAGADHIHVNGLNGKFYESNASVVSAIQACTTPLYAGYETMPVISNGQWAGTAHPTYEATKTLDVMHLAGGGMLAHPDGAAAGFESMRLAWEAAASGESFSDCANKNPVVQRAIEKFGKVGH</sequence>
<reference evidence="8" key="1">
    <citation type="journal article" date="2019" name="Int. J. Syst. Evol. Microbiol.">
        <title>The Global Catalogue of Microorganisms (GCM) 10K type strain sequencing project: providing services to taxonomists for standard genome sequencing and annotation.</title>
        <authorList>
            <consortium name="The Broad Institute Genomics Platform"/>
            <consortium name="The Broad Institute Genome Sequencing Center for Infectious Disease"/>
            <person name="Wu L."/>
            <person name="Ma J."/>
        </authorList>
    </citation>
    <scope>NUCLEOTIDE SEQUENCE [LARGE SCALE GENOMIC DNA]</scope>
    <source>
        <strain evidence="8">GH52</strain>
    </source>
</reference>
<dbReference type="EMBL" id="JBHUHO010000047">
    <property type="protein sequence ID" value="MFD2117826.1"/>
    <property type="molecule type" value="Genomic_DNA"/>
</dbReference>
<keyword evidence="3" id="KW-0460">Magnesium</keyword>
<keyword evidence="2" id="KW-0479">Metal-binding</keyword>
<dbReference type="SUPFAM" id="SSF54966">
    <property type="entry name" value="RuBisCO, large subunit, small (N-terminal) domain"/>
    <property type="match status" value="1"/>
</dbReference>
<dbReference type="InterPro" id="IPR036376">
    <property type="entry name" value="RuBisCO_lsu_C_sf"/>
</dbReference>
<dbReference type="PROSITE" id="PS00157">
    <property type="entry name" value="RUBISCO_LARGE"/>
    <property type="match status" value="1"/>
</dbReference>
<evidence type="ECO:0000256" key="2">
    <source>
        <dbReference type="ARBA" id="ARBA00022723"/>
    </source>
</evidence>
<feature type="domain" description="Ribulose bisphosphate carboxylase large subunit ferrodoxin-like N-terminal" evidence="6">
    <location>
        <begin position="2"/>
        <end position="128"/>
    </location>
</feature>
<gene>
    <name evidence="7" type="ORF">ACFSJH_19010</name>
</gene>
<feature type="domain" description="Ribulose bisphosphate carboxylase large subunit C-terminal" evidence="5">
    <location>
        <begin position="138"/>
        <end position="416"/>
    </location>
</feature>
<dbReference type="PANTHER" id="PTHR42704">
    <property type="entry name" value="RIBULOSE BISPHOSPHATE CARBOXYLASE"/>
    <property type="match status" value="1"/>
</dbReference>
<comment type="caution">
    <text evidence="7">The sequence shown here is derived from an EMBL/GenBank/DDBJ whole genome shotgun (WGS) entry which is preliminary data.</text>
</comment>
<dbReference type="SUPFAM" id="SSF51649">
    <property type="entry name" value="RuBisCo, C-terminal domain"/>
    <property type="match status" value="1"/>
</dbReference>
<dbReference type="InterPro" id="IPR000685">
    <property type="entry name" value="RuBisCO_lsu_C"/>
</dbReference>
<name>A0ABW4YQ05_9BACL</name>
<comment type="cofactor">
    <cofactor evidence="1">
        <name>Mg(2+)</name>
        <dbReference type="ChEBI" id="CHEBI:18420"/>
    </cofactor>
</comment>
<keyword evidence="8" id="KW-1185">Reference proteome</keyword>
<dbReference type="RefSeq" id="WP_377775141.1">
    <property type="nucleotide sequence ID" value="NZ_JBHUHO010000047.1"/>
</dbReference>
<dbReference type="Pfam" id="PF02788">
    <property type="entry name" value="RuBisCO_large_N"/>
    <property type="match status" value="1"/>
</dbReference>
<evidence type="ECO:0000259" key="5">
    <source>
        <dbReference type="Pfam" id="PF00016"/>
    </source>
</evidence>
<comment type="similarity">
    <text evidence="4">Belongs to the RuBisCO large chain family.</text>
</comment>
<evidence type="ECO:0000256" key="1">
    <source>
        <dbReference type="ARBA" id="ARBA00001946"/>
    </source>
</evidence>
<dbReference type="Proteomes" id="UP001597362">
    <property type="component" value="Unassembled WGS sequence"/>
</dbReference>
<accession>A0ABW4YQ05</accession>
<evidence type="ECO:0000256" key="4">
    <source>
        <dbReference type="RuleBase" id="RU003834"/>
    </source>
</evidence>
<evidence type="ECO:0000313" key="7">
    <source>
        <dbReference type="EMBL" id="MFD2117826.1"/>
    </source>
</evidence>